<dbReference type="EMBL" id="JARBHB010000002">
    <property type="protein sequence ID" value="KAJ8894471.1"/>
    <property type="molecule type" value="Genomic_DNA"/>
</dbReference>
<keyword evidence="4" id="KW-1185">Reference proteome</keyword>
<feature type="domain" description="GSKIP" evidence="2">
    <location>
        <begin position="17"/>
        <end position="110"/>
    </location>
</feature>
<dbReference type="Pfam" id="PF05303">
    <property type="entry name" value="GSKIP_dom"/>
    <property type="match status" value="1"/>
</dbReference>
<reference evidence="3 4" key="1">
    <citation type="submission" date="2023-02" db="EMBL/GenBank/DDBJ databases">
        <title>LHISI_Scaffold_Assembly.</title>
        <authorList>
            <person name="Stuart O.P."/>
            <person name="Cleave R."/>
            <person name="Magrath M.J.L."/>
            <person name="Mikheyev A.S."/>
        </authorList>
    </citation>
    <scope>NUCLEOTIDE SEQUENCE [LARGE SCALE GENOMIC DNA]</scope>
    <source>
        <strain evidence="3">Daus_M_001</strain>
        <tissue evidence="3">Leg muscle</tissue>
    </source>
</reference>
<evidence type="ECO:0000256" key="1">
    <source>
        <dbReference type="ARBA" id="ARBA00009571"/>
    </source>
</evidence>
<protein>
    <recommendedName>
        <fullName evidence="2">GSKIP domain-containing protein</fullName>
    </recommendedName>
</protein>
<evidence type="ECO:0000259" key="2">
    <source>
        <dbReference type="Pfam" id="PF05303"/>
    </source>
</evidence>
<sequence length="118" mass="13539">MEDEDEKQLDKKQWVVEAEAVMKDIKEHVKEVCLSTMENSNRFIYLNVMTGEGDKYCVELSAAGFRVVGNSYDSKTLNDKQYFETPYALLGSISSTYTTSFGNSLQRQLEFLEKELNV</sequence>
<dbReference type="PANTHER" id="PTHR12490:SF4">
    <property type="entry name" value="GSK3B-INTERACTING PROTEIN"/>
    <property type="match status" value="1"/>
</dbReference>
<evidence type="ECO:0000313" key="3">
    <source>
        <dbReference type="EMBL" id="KAJ8894471.1"/>
    </source>
</evidence>
<comment type="similarity">
    <text evidence="1">Belongs to the GSKIP family.</text>
</comment>
<dbReference type="SUPFAM" id="SSF103107">
    <property type="entry name" value="Hypothetical protein c14orf129, hspc210"/>
    <property type="match status" value="1"/>
</dbReference>
<organism evidence="3 4">
    <name type="scientific">Dryococelus australis</name>
    <dbReference type="NCBI Taxonomy" id="614101"/>
    <lineage>
        <taxon>Eukaryota</taxon>
        <taxon>Metazoa</taxon>
        <taxon>Ecdysozoa</taxon>
        <taxon>Arthropoda</taxon>
        <taxon>Hexapoda</taxon>
        <taxon>Insecta</taxon>
        <taxon>Pterygota</taxon>
        <taxon>Neoptera</taxon>
        <taxon>Polyneoptera</taxon>
        <taxon>Phasmatodea</taxon>
        <taxon>Verophasmatodea</taxon>
        <taxon>Anareolatae</taxon>
        <taxon>Phasmatidae</taxon>
        <taxon>Eurycanthinae</taxon>
        <taxon>Dryococelus</taxon>
    </lineage>
</organism>
<comment type="caution">
    <text evidence="3">The sequence shown here is derived from an EMBL/GenBank/DDBJ whole genome shotgun (WGS) entry which is preliminary data.</text>
</comment>
<proteinExistence type="inferred from homology"/>
<evidence type="ECO:0000313" key="4">
    <source>
        <dbReference type="Proteomes" id="UP001159363"/>
    </source>
</evidence>
<accession>A0ABQ9IDR6</accession>
<name>A0ABQ9IDR6_9NEOP</name>
<dbReference type="Proteomes" id="UP001159363">
    <property type="component" value="Chromosome 2"/>
</dbReference>
<dbReference type="Gene3D" id="3.30.2280.10">
    <property type="entry name" value="Hypothetical protein (hspc210)"/>
    <property type="match status" value="1"/>
</dbReference>
<dbReference type="InterPro" id="IPR023231">
    <property type="entry name" value="GSKIP_dom_sf"/>
</dbReference>
<dbReference type="PANTHER" id="PTHR12490">
    <property type="entry name" value="GSK3B-INTERACTING PROTEIN"/>
    <property type="match status" value="1"/>
</dbReference>
<dbReference type="InterPro" id="IPR007967">
    <property type="entry name" value="GSKIP_dom"/>
</dbReference>
<dbReference type="InterPro" id="IPR037395">
    <property type="entry name" value="GSKIP"/>
</dbReference>
<gene>
    <name evidence="3" type="ORF">PR048_007125</name>
</gene>